<evidence type="ECO:0008006" key="3">
    <source>
        <dbReference type="Google" id="ProtNLM"/>
    </source>
</evidence>
<protein>
    <recommendedName>
        <fullName evidence="3">UmuC domain-containing protein</fullName>
    </recommendedName>
</protein>
<dbReference type="RefSeq" id="WP_146891026.1">
    <property type="nucleotide sequence ID" value="NZ_BJXB01000043.1"/>
</dbReference>
<dbReference type="Proteomes" id="UP000321306">
    <property type="component" value="Unassembled WGS sequence"/>
</dbReference>
<dbReference type="OrthoDB" id="67856at2"/>
<dbReference type="InterPro" id="IPR043502">
    <property type="entry name" value="DNA/RNA_pol_sf"/>
</dbReference>
<dbReference type="SUPFAM" id="SSF56672">
    <property type="entry name" value="DNA/RNA polymerases"/>
    <property type="match status" value="1"/>
</dbReference>
<evidence type="ECO:0000313" key="1">
    <source>
        <dbReference type="EMBL" id="GEM49791.1"/>
    </source>
</evidence>
<name>A0A511NBP8_DEIC1</name>
<dbReference type="EMBL" id="BJXB01000043">
    <property type="protein sequence ID" value="GEM49791.1"/>
    <property type="molecule type" value="Genomic_DNA"/>
</dbReference>
<accession>A0A511NBP8</accession>
<evidence type="ECO:0000313" key="2">
    <source>
        <dbReference type="Proteomes" id="UP000321306"/>
    </source>
</evidence>
<proteinExistence type="predicted"/>
<comment type="caution">
    <text evidence="1">The sequence shown here is derived from an EMBL/GenBank/DDBJ whole genome shotgun (WGS) entry which is preliminary data.</text>
</comment>
<keyword evidence="2" id="KW-1185">Reference proteome</keyword>
<reference evidence="1 2" key="1">
    <citation type="submission" date="2019-07" db="EMBL/GenBank/DDBJ databases">
        <title>Whole genome shotgun sequence of Deinococcus cellulosilyticus NBRC 106333.</title>
        <authorList>
            <person name="Hosoyama A."/>
            <person name="Uohara A."/>
            <person name="Ohji S."/>
            <person name="Ichikawa N."/>
        </authorList>
    </citation>
    <scope>NUCLEOTIDE SEQUENCE [LARGE SCALE GENOMIC DNA]</scope>
    <source>
        <strain evidence="1 2">NBRC 106333</strain>
    </source>
</reference>
<gene>
    <name evidence="1" type="ORF">DC3_54260</name>
</gene>
<dbReference type="AlphaFoldDB" id="A0A511NBP8"/>
<sequence length="367" mass="41946">MPILAIHFIPFAFHNLPERDVKVSLREGRVVHLCEKAAALGVVKGMPESAVRLKASEARIVQDTSVELTQQWQDFLLQMFQFSPNVESLKEGMCLLTASEYDAHQIQHQFGCPVGVGQTREQALMAATVATKSKVRMVLDFDLFCQEVPITSLAALGLKPDTLERLMWLGVTTLADLKSWSRKQIQHYFGTEAKPILALFFEKNVWVARYNLPKEVISKFFFDEPEQEPFKIDPALKLLSEHLFKKLSGLHPRKLVLTAGTPIGNLWASRNVKDPIQKPPTLQHLMRLALDDSFALQFGVDKLEVRLMDLYQLGEQKSLFQQKPSSMDAVKLVHQRFAGAMFHYEIHDPYSQARDQRFRKLPFDEEE</sequence>
<organism evidence="1 2">
    <name type="scientific">Deinococcus cellulosilyticus (strain DSM 18568 / NBRC 106333 / KACC 11606 / 5516J-15)</name>
    <dbReference type="NCBI Taxonomy" id="1223518"/>
    <lineage>
        <taxon>Bacteria</taxon>
        <taxon>Thermotogati</taxon>
        <taxon>Deinococcota</taxon>
        <taxon>Deinococci</taxon>
        <taxon>Deinococcales</taxon>
        <taxon>Deinococcaceae</taxon>
        <taxon>Deinococcus</taxon>
    </lineage>
</organism>